<evidence type="ECO:0000256" key="2">
    <source>
        <dbReference type="ARBA" id="ARBA00022763"/>
    </source>
</evidence>
<feature type="region of interest" description="Disordered" evidence="6">
    <location>
        <begin position="275"/>
        <end position="308"/>
    </location>
</feature>
<reference evidence="7" key="3">
    <citation type="submission" date="2012-09" db="EMBL/GenBank/DDBJ databases">
        <authorList>
            <consortium name="VectorBase"/>
        </authorList>
    </citation>
    <scope>NUCLEOTIDE SEQUENCE</scope>
    <source>
        <strain evidence="7">Liverpool</strain>
    </source>
</reference>
<evidence type="ECO:0000313" key="8">
    <source>
        <dbReference type="Proteomes" id="UP000682892"/>
    </source>
</evidence>
<dbReference type="EMBL" id="CH477257">
    <property type="protein sequence ID" value="EAT45810.1"/>
    <property type="molecule type" value="Genomic_DNA"/>
</dbReference>
<dbReference type="InterPro" id="IPR052287">
    <property type="entry name" value="NHEJ_factor"/>
</dbReference>
<evidence type="ECO:0000313" key="7">
    <source>
        <dbReference type="EMBL" id="EAT45810.1"/>
    </source>
</evidence>
<dbReference type="PANTHER" id="PTHR32235:SF1">
    <property type="entry name" value="NON-HOMOLOGOUS END-JOINING FACTOR 1"/>
    <property type="match status" value="1"/>
</dbReference>
<feature type="region of interest" description="Disordered" evidence="6">
    <location>
        <begin position="218"/>
        <end position="252"/>
    </location>
</feature>
<evidence type="ECO:0000256" key="1">
    <source>
        <dbReference type="ARBA" id="ARBA00004123"/>
    </source>
</evidence>
<name>Q17GQ6_AEDAE</name>
<proteinExistence type="inferred from homology"/>
<dbReference type="eggNOG" id="ENOG502SBND">
    <property type="taxonomic scope" value="Eukaryota"/>
</dbReference>
<dbReference type="HOGENOM" id="CLU_866705_0_0_1"/>
<reference evidence="7" key="2">
    <citation type="journal article" date="2007" name="Science">
        <title>Genome sequence of Aedes aegypti, a major arbovirus vector.</title>
        <authorList>
            <person name="Nene V."/>
            <person name="Wortman J.R."/>
            <person name="Lawson D."/>
            <person name="Haas B."/>
            <person name="Kodira C."/>
            <person name="Tu Z.J."/>
            <person name="Loftus B."/>
            <person name="Xi Z."/>
            <person name="Megy K."/>
            <person name="Grabherr M."/>
            <person name="Ren Q."/>
            <person name="Zdobnov E.M."/>
            <person name="Lobo N.F."/>
            <person name="Campbell K.S."/>
            <person name="Brown S.E."/>
            <person name="Bonaldo M.F."/>
            <person name="Zhu J."/>
            <person name="Sinkins S.P."/>
            <person name="Hogenkamp D.G."/>
            <person name="Amedeo P."/>
            <person name="Arensburger P."/>
            <person name="Atkinson P.W."/>
            <person name="Bidwell S."/>
            <person name="Biedler J."/>
            <person name="Birney E."/>
            <person name="Bruggner R.V."/>
            <person name="Costas J."/>
            <person name="Coy M.R."/>
            <person name="Crabtree J."/>
            <person name="Crawford M."/>
            <person name="Debruyn B."/>
            <person name="Decaprio D."/>
            <person name="Eiglmeier K."/>
            <person name="Eisenstadt E."/>
            <person name="El-Dorry H."/>
            <person name="Gelbart W.M."/>
            <person name="Gomes S.L."/>
            <person name="Hammond M."/>
            <person name="Hannick L.I."/>
            <person name="Hogan J.R."/>
            <person name="Holmes M.H."/>
            <person name="Jaffe D."/>
            <person name="Johnston J.S."/>
            <person name="Kennedy R.C."/>
            <person name="Koo H."/>
            <person name="Kravitz S."/>
            <person name="Kriventseva E.V."/>
            <person name="Kulp D."/>
            <person name="Labutti K."/>
            <person name="Lee E."/>
            <person name="Li S."/>
            <person name="Lovin D.D."/>
            <person name="Mao C."/>
            <person name="Mauceli E."/>
            <person name="Menck C.F."/>
            <person name="Miller J.R."/>
            <person name="Montgomery P."/>
            <person name="Mori A."/>
            <person name="Nascimento A.L."/>
            <person name="Naveira H.F."/>
            <person name="Nusbaum C."/>
            <person name="O'leary S."/>
            <person name="Orvis J."/>
            <person name="Pertea M."/>
            <person name="Quesneville H."/>
            <person name="Reidenbach K.R."/>
            <person name="Rogers Y.H."/>
            <person name="Roth C.W."/>
            <person name="Schneider J.R."/>
            <person name="Schatz M."/>
            <person name="Shumway M."/>
            <person name="Stanke M."/>
            <person name="Stinson E.O."/>
            <person name="Tubio J.M."/>
            <person name="Vanzee J.P."/>
            <person name="Verjovski-Almeida S."/>
            <person name="Werner D."/>
            <person name="White O."/>
            <person name="Wyder S."/>
            <person name="Zeng Q."/>
            <person name="Zhao Q."/>
            <person name="Zhao Y."/>
            <person name="Hill C.A."/>
            <person name="Raikhel A.S."/>
            <person name="Soares M.B."/>
            <person name="Knudson D.L."/>
            <person name="Lee N.H."/>
            <person name="Galagan J."/>
            <person name="Salzberg S.L."/>
            <person name="Paulsen I.T."/>
            <person name="Dimopoulos G."/>
            <person name="Collins F.H."/>
            <person name="Birren B."/>
            <person name="Fraser-Liggett C.M."/>
            <person name="Severson D.W."/>
        </authorList>
    </citation>
    <scope>NUCLEOTIDE SEQUENCE [LARGE SCALE GENOMIC DNA]</scope>
    <source>
        <strain evidence="7">Liverpool</strain>
    </source>
</reference>
<comment type="similarity">
    <text evidence="5">Belongs to the XRCC4-XLF family. XLF subfamily.</text>
</comment>
<accession>Q17GQ6</accession>
<evidence type="ECO:0000256" key="3">
    <source>
        <dbReference type="ARBA" id="ARBA00023204"/>
    </source>
</evidence>
<feature type="compositionally biased region" description="Polar residues" evidence="6">
    <location>
        <begin position="293"/>
        <end position="308"/>
    </location>
</feature>
<dbReference type="PANTHER" id="PTHR32235">
    <property type="entry name" value="NON-HOMOLOGOUS END-JOINING FACTOR 1"/>
    <property type="match status" value="1"/>
</dbReference>
<keyword evidence="2" id="KW-0227">DNA damage</keyword>
<feature type="compositionally biased region" description="Polar residues" evidence="6">
    <location>
        <begin position="227"/>
        <end position="245"/>
    </location>
</feature>
<dbReference type="PhylomeDB" id="Q17GQ6"/>
<dbReference type="STRING" id="7159.Q17GQ6"/>
<protein>
    <submittedName>
        <fullName evidence="7">AAEL002939-PA</fullName>
    </submittedName>
</protein>
<dbReference type="AlphaFoldDB" id="Q17GQ6"/>
<keyword evidence="3" id="KW-0234">DNA repair</keyword>
<dbReference type="VEuPathDB" id="VectorBase:AAEL021206"/>
<sequence length="320" mass="36354">MLEFIKINDKYYVLGVRQVTDNQTAVEESGRKVVVQCNLFDLCQLWCETISVENLIEREKKSDSIIQYTAEIVNETILARKADDFCITQGCPDSVCGDLFLRLKYYVQSIPVTFTLRLRVATSDELAENVILPTWRTLLMLYEENCALKDIILKKDIEIEQYKVEGAVLKRNLVATNKFDERKFSETFPLSTSSEGLRIRDLIKNRERRLNLMKHLKIKSKDPVESGSPTKNSPKLSKTILTPTRKSPGGRAKGLDAIFAKQRLPKSISASSMSLKRLQASQYDEDDDKEEVLSTSQSSINQSDLSNASGMVKVRKITKL</sequence>
<organism evidence="7 8">
    <name type="scientific">Aedes aegypti</name>
    <name type="common">Yellowfever mosquito</name>
    <name type="synonym">Culex aegypti</name>
    <dbReference type="NCBI Taxonomy" id="7159"/>
    <lineage>
        <taxon>Eukaryota</taxon>
        <taxon>Metazoa</taxon>
        <taxon>Ecdysozoa</taxon>
        <taxon>Arthropoda</taxon>
        <taxon>Hexapoda</taxon>
        <taxon>Insecta</taxon>
        <taxon>Pterygota</taxon>
        <taxon>Neoptera</taxon>
        <taxon>Endopterygota</taxon>
        <taxon>Diptera</taxon>
        <taxon>Nematocera</taxon>
        <taxon>Culicoidea</taxon>
        <taxon>Culicidae</taxon>
        <taxon>Culicinae</taxon>
        <taxon>Aedini</taxon>
        <taxon>Aedes</taxon>
        <taxon>Stegomyia</taxon>
    </lineage>
</organism>
<dbReference type="GO" id="GO:0032807">
    <property type="term" value="C:DNA ligase IV complex"/>
    <property type="evidence" value="ECO:0007669"/>
    <property type="project" value="TreeGrafter"/>
</dbReference>
<keyword evidence="4" id="KW-0539">Nucleus</keyword>
<evidence type="ECO:0000256" key="6">
    <source>
        <dbReference type="SAM" id="MobiDB-lite"/>
    </source>
</evidence>
<comment type="subcellular location">
    <subcellularLocation>
        <location evidence="1">Nucleus</location>
    </subcellularLocation>
</comment>
<dbReference type="PaxDb" id="7159-AAEL002939-PA"/>
<reference evidence="7" key="1">
    <citation type="submission" date="2005-10" db="EMBL/GenBank/DDBJ databases">
        <authorList>
            <person name="Loftus B.J."/>
            <person name="Nene V.M."/>
            <person name="Hannick L.I."/>
            <person name="Bidwell S."/>
            <person name="Haas B."/>
            <person name="Amedeo P."/>
            <person name="Orvis J."/>
            <person name="Wortman J.R."/>
            <person name="White O.R."/>
            <person name="Salzberg S."/>
            <person name="Shumway M."/>
            <person name="Koo H."/>
            <person name="Zhao Y."/>
            <person name="Holmes M."/>
            <person name="Miller J."/>
            <person name="Schatz M."/>
            <person name="Pop M."/>
            <person name="Pai G."/>
            <person name="Utterback T."/>
            <person name="Rogers Y.-H."/>
            <person name="Kravitz S."/>
            <person name="Fraser C.M."/>
        </authorList>
    </citation>
    <scope>NUCLEOTIDE SEQUENCE</scope>
    <source>
        <strain evidence="7">Liverpool</strain>
    </source>
</reference>
<dbReference type="OMA" id="LWCETIS"/>
<evidence type="ECO:0000256" key="4">
    <source>
        <dbReference type="ARBA" id="ARBA00023242"/>
    </source>
</evidence>
<dbReference type="Proteomes" id="UP000682892">
    <property type="component" value="Chromosome 2"/>
</dbReference>
<evidence type="ECO:0000256" key="5">
    <source>
        <dbReference type="ARBA" id="ARBA00025747"/>
    </source>
</evidence>
<dbReference type="GO" id="GO:0006303">
    <property type="term" value="P:double-strand break repair via nonhomologous end joining"/>
    <property type="evidence" value="ECO:0007669"/>
    <property type="project" value="TreeGrafter"/>
</dbReference>
<dbReference type="GO" id="GO:0045027">
    <property type="term" value="F:DNA end binding"/>
    <property type="evidence" value="ECO:0007669"/>
    <property type="project" value="TreeGrafter"/>
</dbReference>
<gene>
    <name evidence="7" type="ORF">AaeL_AAEL002939</name>
</gene>
<dbReference type="Gene3D" id="1.10.287.450">
    <property type="entry name" value="Helix hairpin bin"/>
    <property type="match status" value="1"/>
</dbReference>